<gene>
    <name evidence="9" type="ORF">ENT52_04805</name>
</gene>
<dbReference type="AlphaFoldDB" id="A0A7J3M2K5"/>
<evidence type="ECO:0000259" key="8">
    <source>
        <dbReference type="Pfam" id="PF02665"/>
    </source>
</evidence>
<dbReference type="InterPro" id="IPR023234">
    <property type="entry name" value="NarG-like_domain"/>
</dbReference>
<evidence type="ECO:0000313" key="9">
    <source>
        <dbReference type="EMBL" id="HGT83029.1"/>
    </source>
</evidence>
<dbReference type="Gene3D" id="1.20.950.20">
    <property type="entry name" value="Transmembrane di-heme cytochromes, Chain C"/>
    <property type="match status" value="1"/>
</dbReference>
<feature type="transmembrane region" description="Helical" evidence="7">
    <location>
        <begin position="211"/>
        <end position="231"/>
    </location>
</feature>
<keyword evidence="2" id="KW-1003">Cell membrane</keyword>
<comment type="subcellular location">
    <subcellularLocation>
        <location evidence="1">Cell membrane</location>
        <topology evidence="1">Multi-pass membrane protein</topology>
    </subcellularLocation>
</comment>
<evidence type="ECO:0000256" key="1">
    <source>
        <dbReference type="ARBA" id="ARBA00004651"/>
    </source>
</evidence>
<dbReference type="GO" id="GO:0016491">
    <property type="term" value="F:oxidoreductase activity"/>
    <property type="evidence" value="ECO:0007669"/>
    <property type="project" value="UniProtKB-KW"/>
</dbReference>
<evidence type="ECO:0000256" key="7">
    <source>
        <dbReference type="SAM" id="Phobius"/>
    </source>
</evidence>
<proteinExistence type="predicted"/>
<dbReference type="InterPro" id="IPR036197">
    <property type="entry name" value="NarG-like_sf"/>
</dbReference>
<evidence type="ECO:0000256" key="6">
    <source>
        <dbReference type="ARBA" id="ARBA00023136"/>
    </source>
</evidence>
<keyword evidence="5" id="KW-0560">Oxidoreductase</keyword>
<dbReference type="EMBL" id="DSYZ01000091">
    <property type="protein sequence ID" value="HGT83029.1"/>
    <property type="molecule type" value="Genomic_DNA"/>
</dbReference>
<keyword evidence="3 7" id="KW-0812">Transmembrane</keyword>
<keyword evidence="4 7" id="KW-1133">Transmembrane helix</keyword>
<sequence length="302" mass="35201">MLNLLIYTAVVVFAVVLLAKFVKYSTMPIHLRWEIYPVPHDPRHKHGGSYYEEVEWWRKPRLRTLAGELKDMLMEMIFIKKVFTYKRPLWWLTYPFHTGVYLILLWFVLLFVSALIDIFAIRILEPPAYYLTLIVGTLGIALVFIFGIALLIRRIADWELRSYSSFLDYFNLVFILAVVATGIVAWQSDTDFSVAKNYMKALITLSDPPSVALATQLHIVLLSLLLIYLPFTKMTHFLAKWFTYHKILWEDEPNVRGGEMEAKLKKYLTEYKVKWSAPHVNPDLNWADEASRCDLGGVCEVK</sequence>
<protein>
    <submittedName>
        <fullName evidence="9">Nitrate reductase</fullName>
    </submittedName>
</protein>
<feature type="transmembrane region" description="Helical" evidence="7">
    <location>
        <begin position="164"/>
        <end position="186"/>
    </location>
</feature>
<evidence type="ECO:0000256" key="5">
    <source>
        <dbReference type="ARBA" id="ARBA00023002"/>
    </source>
</evidence>
<evidence type="ECO:0000256" key="3">
    <source>
        <dbReference type="ARBA" id="ARBA00022692"/>
    </source>
</evidence>
<reference evidence="9" key="1">
    <citation type="journal article" date="2020" name="mSystems">
        <title>Genome- and Community-Level Interaction Insights into Carbon Utilization and Element Cycling Functions of Hydrothermarchaeota in Hydrothermal Sediment.</title>
        <authorList>
            <person name="Zhou Z."/>
            <person name="Liu Y."/>
            <person name="Xu W."/>
            <person name="Pan J."/>
            <person name="Luo Z.H."/>
            <person name="Li M."/>
        </authorList>
    </citation>
    <scope>NUCLEOTIDE SEQUENCE [LARGE SCALE GENOMIC DNA]</scope>
    <source>
        <strain evidence="9">SpSt-587</strain>
    </source>
</reference>
<dbReference type="GO" id="GO:0005886">
    <property type="term" value="C:plasma membrane"/>
    <property type="evidence" value="ECO:0007669"/>
    <property type="project" value="UniProtKB-SubCell"/>
</dbReference>
<name>A0A7J3M2K5_ARCFL</name>
<organism evidence="9">
    <name type="scientific">Archaeoglobus fulgidus</name>
    <dbReference type="NCBI Taxonomy" id="2234"/>
    <lineage>
        <taxon>Archaea</taxon>
        <taxon>Methanobacteriati</taxon>
        <taxon>Methanobacteriota</taxon>
        <taxon>Archaeoglobi</taxon>
        <taxon>Archaeoglobales</taxon>
        <taxon>Archaeoglobaceae</taxon>
        <taxon>Archaeoglobus</taxon>
    </lineage>
</organism>
<comment type="caution">
    <text evidence="9">The sequence shown here is derived from an EMBL/GenBank/DDBJ whole genome shotgun (WGS) entry which is preliminary data.</text>
</comment>
<feature type="transmembrane region" description="Helical" evidence="7">
    <location>
        <begin position="89"/>
        <end position="116"/>
    </location>
</feature>
<accession>A0A7J3M2K5</accession>
<evidence type="ECO:0000256" key="4">
    <source>
        <dbReference type="ARBA" id="ARBA00022989"/>
    </source>
</evidence>
<keyword evidence="6 7" id="KW-0472">Membrane</keyword>
<dbReference type="SUPFAM" id="SSF103501">
    <property type="entry name" value="Respiratory nitrate reductase 1 gamma chain"/>
    <property type="match status" value="1"/>
</dbReference>
<feature type="domain" description="NarG-like" evidence="8">
    <location>
        <begin position="85"/>
        <end position="244"/>
    </location>
</feature>
<feature type="transmembrane region" description="Helical" evidence="7">
    <location>
        <begin position="6"/>
        <end position="22"/>
    </location>
</feature>
<evidence type="ECO:0000256" key="2">
    <source>
        <dbReference type="ARBA" id="ARBA00022475"/>
    </source>
</evidence>
<dbReference type="Pfam" id="PF02665">
    <property type="entry name" value="Nitrate_red_gam"/>
    <property type="match status" value="1"/>
</dbReference>
<feature type="transmembrane region" description="Helical" evidence="7">
    <location>
        <begin position="128"/>
        <end position="152"/>
    </location>
</feature>